<gene>
    <name evidence="2" type="ORF">IPOD504_LOCUS6496</name>
</gene>
<organism evidence="2 3">
    <name type="scientific">Iphiclides podalirius</name>
    <name type="common">scarce swallowtail</name>
    <dbReference type="NCBI Taxonomy" id="110791"/>
    <lineage>
        <taxon>Eukaryota</taxon>
        <taxon>Metazoa</taxon>
        <taxon>Ecdysozoa</taxon>
        <taxon>Arthropoda</taxon>
        <taxon>Hexapoda</taxon>
        <taxon>Insecta</taxon>
        <taxon>Pterygota</taxon>
        <taxon>Neoptera</taxon>
        <taxon>Endopterygota</taxon>
        <taxon>Lepidoptera</taxon>
        <taxon>Glossata</taxon>
        <taxon>Ditrysia</taxon>
        <taxon>Papilionoidea</taxon>
        <taxon>Papilionidae</taxon>
        <taxon>Papilioninae</taxon>
        <taxon>Iphiclides</taxon>
    </lineage>
</organism>
<sequence length="89" mass="9367">MLLACSSRIGETSTDQCLKRDGKYLLIQLAKIAAARMGAAASRRGSGVIAGEVNYAPISAHGFAERPDGDCRLPLSPPDDSQPHATDAR</sequence>
<evidence type="ECO:0000313" key="2">
    <source>
        <dbReference type="EMBL" id="CAH2048939.1"/>
    </source>
</evidence>
<proteinExistence type="predicted"/>
<evidence type="ECO:0000313" key="3">
    <source>
        <dbReference type="Proteomes" id="UP000837857"/>
    </source>
</evidence>
<protein>
    <submittedName>
        <fullName evidence="2">Uncharacterized protein</fullName>
    </submittedName>
</protein>
<dbReference type="EMBL" id="OW152830">
    <property type="protein sequence ID" value="CAH2048939.1"/>
    <property type="molecule type" value="Genomic_DNA"/>
</dbReference>
<reference evidence="2" key="1">
    <citation type="submission" date="2022-03" db="EMBL/GenBank/DDBJ databases">
        <authorList>
            <person name="Martin H S."/>
        </authorList>
    </citation>
    <scope>NUCLEOTIDE SEQUENCE</scope>
</reference>
<accession>A0ABN8I8V0</accession>
<name>A0ABN8I8V0_9NEOP</name>
<evidence type="ECO:0000256" key="1">
    <source>
        <dbReference type="SAM" id="MobiDB-lite"/>
    </source>
</evidence>
<keyword evidence="3" id="KW-1185">Reference proteome</keyword>
<feature type="region of interest" description="Disordered" evidence="1">
    <location>
        <begin position="67"/>
        <end position="89"/>
    </location>
</feature>
<feature type="non-terminal residue" evidence="2">
    <location>
        <position position="89"/>
    </location>
</feature>
<dbReference type="Proteomes" id="UP000837857">
    <property type="component" value="Chromosome 18"/>
</dbReference>